<reference evidence="4 5" key="1">
    <citation type="submission" date="2019-08" db="EMBL/GenBank/DDBJ databases">
        <title>Draft genome sequences of two oriental melons (Cucumis melo L. var makuwa).</title>
        <authorList>
            <person name="Kwon S.-Y."/>
        </authorList>
    </citation>
    <scope>NUCLEOTIDE SEQUENCE [LARGE SCALE GENOMIC DNA]</scope>
    <source>
        <strain evidence="5">cv. Chang Bougi</strain>
        <strain evidence="4">cv. SW 3</strain>
        <tissue evidence="3">Leaf</tissue>
    </source>
</reference>
<dbReference type="EMBL" id="SSTE01018921">
    <property type="protein sequence ID" value="KAA0037426.1"/>
    <property type="molecule type" value="Genomic_DNA"/>
</dbReference>
<evidence type="ECO:0000256" key="1">
    <source>
        <dbReference type="SAM" id="Coils"/>
    </source>
</evidence>
<evidence type="ECO:0000313" key="4">
    <source>
        <dbReference type="Proteomes" id="UP000321393"/>
    </source>
</evidence>
<name>A0A5D3BM26_CUCMM</name>
<keyword evidence="1" id="KW-0175">Coiled coil</keyword>
<evidence type="ECO:0000313" key="5">
    <source>
        <dbReference type="Proteomes" id="UP000321947"/>
    </source>
</evidence>
<accession>A0A5D3BM26</accession>
<gene>
    <name evidence="3" type="ORF">E5676_scaffold1582G00090</name>
    <name evidence="2" type="ORF">E6C27_scaffold277G00090</name>
</gene>
<sequence length="153" mass="17260">MDVMFLEFANDLDNLAGGSSSVGDNSSREYIKVIKGDLQYQMLELQSQPTLEGSQPFFRDEICETVLGRRPDYSKGIGWGSKLKAYKTMSASSSTTSCPQSTIELQLQGKLDKTIQRIEEQTRNHETLVSEVEQMRKLIEDMTRAHQGPLHDL</sequence>
<dbReference type="Proteomes" id="UP000321393">
    <property type="component" value="Unassembled WGS sequence"/>
</dbReference>
<evidence type="ECO:0000313" key="2">
    <source>
        <dbReference type="EMBL" id="KAA0037426.1"/>
    </source>
</evidence>
<feature type="coiled-coil region" evidence="1">
    <location>
        <begin position="111"/>
        <end position="145"/>
    </location>
</feature>
<protein>
    <submittedName>
        <fullName evidence="3">CACTA en-spm transposon protein</fullName>
    </submittedName>
</protein>
<comment type="caution">
    <text evidence="3">The sequence shown here is derived from an EMBL/GenBank/DDBJ whole genome shotgun (WGS) entry which is preliminary data.</text>
</comment>
<dbReference type="OrthoDB" id="1921870at2759"/>
<dbReference type="AlphaFoldDB" id="A0A5D3BM26"/>
<dbReference type="EMBL" id="SSTD01017133">
    <property type="protein sequence ID" value="TYK00217.1"/>
    <property type="molecule type" value="Genomic_DNA"/>
</dbReference>
<organism evidence="3 5">
    <name type="scientific">Cucumis melo var. makuwa</name>
    <name type="common">Oriental melon</name>
    <dbReference type="NCBI Taxonomy" id="1194695"/>
    <lineage>
        <taxon>Eukaryota</taxon>
        <taxon>Viridiplantae</taxon>
        <taxon>Streptophyta</taxon>
        <taxon>Embryophyta</taxon>
        <taxon>Tracheophyta</taxon>
        <taxon>Spermatophyta</taxon>
        <taxon>Magnoliopsida</taxon>
        <taxon>eudicotyledons</taxon>
        <taxon>Gunneridae</taxon>
        <taxon>Pentapetalae</taxon>
        <taxon>rosids</taxon>
        <taxon>fabids</taxon>
        <taxon>Cucurbitales</taxon>
        <taxon>Cucurbitaceae</taxon>
        <taxon>Benincaseae</taxon>
        <taxon>Cucumis</taxon>
    </lineage>
</organism>
<proteinExistence type="predicted"/>
<evidence type="ECO:0000313" key="3">
    <source>
        <dbReference type="EMBL" id="TYK00217.1"/>
    </source>
</evidence>
<dbReference type="Proteomes" id="UP000321947">
    <property type="component" value="Unassembled WGS sequence"/>
</dbReference>